<keyword evidence="3" id="KW-1185">Reference proteome</keyword>
<organism evidence="2 3">
    <name type="scientific">Ecytonucleospora hepatopenaei</name>
    <dbReference type="NCBI Taxonomy" id="646526"/>
    <lineage>
        <taxon>Eukaryota</taxon>
        <taxon>Fungi</taxon>
        <taxon>Fungi incertae sedis</taxon>
        <taxon>Microsporidia</taxon>
        <taxon>Enterocytozoonidae</taxon>
        <taxon>Ecytonucleospora</taxon>
    </lineage>
</organism>
<keyword evidence="1" id="KW-0472">Membrane</keyword>
<keyword evidence="1" id="KW-1133">Transmembrane helix</keyword>
<dbReference type="VEuPathDB" id="MicrosporidiaDB:EHP00_763"/>
<comment type="caution">
    <text evidence="2">The sequence shown here is derived from an EMBL/GenBank/DDBJ whole genome shotgun (WGS) entry which is preliminary data.</text>
</comment>
<protein>
    <submittedName>
        <fullName evidence="2">Uncharacterized protein</fullName>
    </submittedName>
</protein>
<proteinExistence type="predicted"/>
<sequence>MLFSFFKHLNAETLAANENVMVEKGSKVFVNVDIHEVNKTRPWKWLNFFSQQFFINTDSYLEGNVFKRYQMDIKCFLAKGTDVVYKDSDRLTLSSNVDITTTELEVLFKNNIKNGAYGKIVQSTRTAENVDTKGDNKLKSGEILFTKMPAETVYRLKNNFLLLPEDDNISIFQNLFYLANDKKLTTLNLKFKTENELKNFKTNEKYMGTIIDLDWFKHLADKGFNYAKKQYDLEFSVEKQGNVILKGKVEATPSTNAAVVEKTSEKTTETEGKKKMGTGLKVFLWLFFIALAGIAAYGAYFLIQRRKKAQMIEEQV</sequence>
<evidence type="ECO:0000313" key="2">
    <source>
        <dbReference type="EMBL" id="OQS53743.1"/>
    </source>
</evidence>
<evidence type="ECO:0000256" key="1">
    <source>
        <dbReference type="SAM" id="Phobius"/>
    </source>
</evidence>
<gene>
    <name evidence="2" type="ORF">EHP00_763</name>
</gene>
<dbReference type="Proteomes" id="UP000192758">
    <property type="component" value="Unassembled WGS sequence"/>
</dbReference>
<feature type="transmembrane region" description="Helical" evidence="1">
    <location>
        <begin position="282"/>
        <end position="303"/>
    </location>
</feature>
<accession>A0A1W0E3D3</accession>
<keyword evidence="1" id="KW-0812">Transmembrane</keyword>
<reference evidence="2 3" key="1">
    <citation type="journal article" date="2017" name="Environ. Microbiol.">
        <title>Decay of the glycolytic pathway and adaptation to intranuclear parasitism within Enterocytozoonidae microsporidia.</title>
        <authorList>
            <person name="Wiredu Boakye D."/>
            <person name="Jaroenlak P."/>
            <person name="Prachumwat A."/>
            <person name="Williams T.A."/>
            <person name="Bateman K.S."/>
            <person name="Itsathitphaisarn O."/>
            <person name="Sritunyalucksana K."/>
            <person name="Paszkiewicz K.H."/>
            <person name="Moore K.A."/>
            <person name="Stentiford G.D."/>
            <person name="Williams B.A."/>
        </authorList>
    </citation>
    <scope>NUCLEOTIDE SEQUENCE [LARGE SCALE GENOMIC DNA]</scope>
    <source>
        <strain evidence="2 3">TH1</strain>
    </source>
</reference>
<dbReference type="AlphaFoldDB" id="A0A1W0E3D3"/>
<dbReference type="EMBL" id="MNPJ01000026">
    <property type="protein sequence ID" value="OQS53743.1"/>
    <property type="molecule type" value="Genomic_DNA"/>
</dbReference>
<evidence type="ECO:0000313" key="3">
    <source>
        <dbReference type="Proteomes" id="UP000192758"/>
    </source>
</evidence>
<name>A0A1W0E3D3_9MICR</name>